<dbReference type="Proteomes" id="UP000229383">
    <property type="component" value="Unassembled WGS sequence"/>
</dbReference>
<proteinExistence type="predicted"/>
<dbReference type="EMBL" id="PFCN01000037">
    <property type="protein sequence ID" value="PIR70084.1"/>
    <property type="molecule type" value="Genomic_DNA"/>
</dbReference>
<accession>A0A2H0TGI3</accession>
<organism evidence="1 2">
    <name type="scientific">Candidatus Niyogibacteria bacterium CG10_big_fil_rev_8_21_14_0_10_42_19</name>
    <dbReference type="NCBI Taxonomy" id="1974725"/>
    <lineage>
        <taxon>Bacteria</taxon>
        <taxon>Candidatus Niyogiibacteriota</taxon>
    </lineage>
</organism>
<gene>
    <name evidence="1" type="ORF">COU46_03370</name>
</gene>
<evidence type="ECO:0000313" key="1">
    <source>
        <dbReference type="EMBL" id="PIR70084.1"/>
    </source>
</evidence>
<reference evidence="2" key="1">
    <citation type="submission" date="2017-09" db="EMBL/GenBank/DDBJ databases">
        <title>Depth-based differentiation of microbial function through sediment-hosted aquifers and enrichment of novel symbionts in the deep terrestrial subsurface.</title>
        <authorList>
            <person name="Probst A.J."/>
            <person name="Ladd B."/>
            <person name="Jarett J.K."/>
            <person name="Geller-Mcgrath D.E."/>
            <person name="Sieber C.M.K."/>
            <person name="Emerson J.B."/>
            <person name="Anantharaman K."/>
            <person name="Thomas B.C."/>
            <person name="Malmstrom R."/>
            <person name="Stieglmeier M."/>
            <person name="Klingl A."/>
            <person name="Woyke T."/>
            <person name="Ryan C.M."/>
            <person name="Banfield J.F."/>
        </authorList>
    </citation>
    <scope>NUCLEOTIDE SEQUENCE [LARGE SCALE GENOMIC DNA]</scope>
</reference>
<sequence length="90" mass="10809">MGIFFKDKPKVNREEFKKVRQHLRYEGFHDNDIKDIEKIYHGDIEEGGPDHGIDKKELDRGIKWLKEHKSKHSLSENQIKILEEELKKKL</sequence>
<name>A0A2H0TGI3_9BACT</name>
<comment type="caution">
    <text evidence="1">The sequence shown here is derived from an EMBL/GenBank/DDBJ whole genome shotgun (WGS) entry which is preliminary data.</text>
</comment>
<dbReference type="AlphaFoldDB" id="A0A2H0TGI3"/>
<protein>
    <submittedName>
        <fullName evidence="1">Uncharacterized protein</fullName>
    </submittedName>
</protein>
<evidence type="ECO:0000313" key="2">
    <source>
        <dbReference type="Proteomes" id="UP000229383"/>
    </source>
</evidence>